<feature type="region of interest" description="Disordered" evidence="1">
    <location>
        <begin position="14"/>
        <end position="79"/>
    </location>
</feature>
<feature type="compositionally biased region" description="Acidic residues" evidence="1">
    <location>
        <begin position="60"/>
        <end position="76"/>
    </location>
</feature>
<feature type="region of interest" description="Disordered" evidence="1">
    <location>
        <begin position="173"/>
        <end position="209"/>
    </location>
</feature>
<evidence type="ECO:0000313" key="3">
    <source>
        <dbReference type="Proteomes" id="UP000799428"/>
    </source>
</evidence>
<protein>
    <submittedName>
        <fullName evidence="2">Uncharacterized protein</fullName>
    </submittedName>
</protein>
<gene>
    <name evidence="2" type="ORF">K504DRAFT_207604</name>
</gene>
<proteinExistence type="predicted"/>
<feature type="compositionally biased region" description="Acidic residues" evidence="1">
    <location>
        <begin position="180"/>
        <end position="209"/>
    </location>
</feature>
<dbReference type="EMBL" id="MU005766">
    <property type="protein sequence ID" value="KAF2712619.1"/>
    <property type="molecule type" value="Genomic_DNA"/>
</dbReference>
<evidence type="ECO:0000256" key="1">
    <source>
        <dbReference type="SAM" id="MobiDB-lite"/>
    </source>
</evidence>
<organism evidence="2 3">
    <name type="scientific">Pleomassaria siparia CBS 279.74</name>
    <dbReference type="NCBI Taxonomy" id="1314801"/>
    <lineage>
        <taxon>Eukaryota</taxon>
        <taxon>Fungi</taxon>
        <taxon>Dikarya</taxon>
        <taxon>Ascomycota</taxon>
        <taxon>Pezizomycotina</taxon>
        <taxon>Dothideomycetes</taxon>
        <taxon>Pleosporomycetidae</taxon>
        <taxon>Pleosporales</taxon>
        <taxon>Pleomassariaceae</taxon>
        <taxon>Pleomassaria</taxon>
    </lineage>
</organism>
<evidence type="ECO:0000313" key="2">
    <source>
        <dbReference type="EMBL" id="KAF2712619.1"/>
    </source>
</evidence>
<feature type="compositionally biased region" description="Polar residues" evidence="1">
    <location>
        <begin position="25"/>
        <end position="38"/>
    </location>
</feature>
<name>A0A6G1KIF2_9PLEO</name>
<dbReference type="Proteomes" id="UP000799428">
    <property type="component" value="Unassembled WGS sequence"/>
</dbReference>
<accession>A0A6G1KIF2</accession>
<keyword evidence="3" id="KW-1185">Reference proteome</keyword>
<sequence length="209" mass="22746">MSNYFDNVLIGGSAALHAQPPTPVSQPGESKKQSSPSSKRVCRCPATPVTPVRSLCEGEIGSEGETGSEDESEDEERGQSVAIMTTTHTPNAHPRLHLPRDANIILLPSPSSTSIRRLNGKEIRRRKPVSDPFFRTTAEPVDGKTPGAVEKFEKGLMRNDVCGKYCSLCHPPGVGQCETSDGEDDNDGDDDDDNDDNDGPMDWEYEMRS</sequence>
<reference evidence="2" key="1">
    <citation type="journal article" date="2020" name="Stud. Mycol.">
        <title>101 Dothideomycetes genomes: a test case for predicting lifestyles and emergence of pathogens.</title>
        <authorList>
            <person name="Haridas S."/>
            <person name="Albert R."/>
            <person name="Binder M."/>
            <person name="Bloem J."/>
            <person name="Labutti K."/>
            <person name="Salamov A."/>
            <person name="Andreopoulos B."/>
            <person name="Baker S."/>
            <person name="Barry K."/>
            <person name="Bills G."/>
            <person name="Bluhm B."/>
            <person name="Cannon C."/>
            <person name="Castanera R."/>
            <person name="Culley D."/>
            <person name="Daum C."/>
            <person name="Ezra D."/>
            <person name="Gonzalez J."/>
            <person name="Henrissat B."/>
            <person name="Kuo A."/>
            <person name="Liang C."/>
            <person name="Lipzen A."/>
            <person name="Lutzoni F."/>
            <person name="Magnuson J."/>
            <person name="Mondo S."/>
            <person name="Nolan M."/>
            <person name="Ohm R."/>
            <person name="Pangilinan J."/>
            <person name="Park H.-J."/>
            <person name="Ramirez L."/>
            <person name="Alfaro M."/>
            <person name="Sun H."/>
            <person name="Tritt A."/>
            <person name="Yoshinaga Y."/>
            <person name="Zwiers L.-H."/>
            <person name="Turgeon B."/>
            <person name="Goodwin S."/>
            <person name="Spatafora J."/>
            <person name="Crous P."/>
            <person name="Grigoriev I."/>
        </authorList>
    </citation>
    <scope>NUCLEOTIDE SEQUENCE</scope>
    <source>
        <strain evidence="2">CBS 279.74</strain>
    </source>
</reference>
<dbReference type="AlphaFoldDB" id="A0A6G1KIF2"/>